<dbReference type="RefSeq" id="WP_353438722.1">
    <property type="nucleotide sequence ID" value="NZ_CP099959.1"/>
</dbReference>
<evidence type="ECO:0000256" key="1">
    <source>
        <dbReference type="ARBA" id="ARBA00008898"/>
    </source>
</evidence>
<dbReference type="GO" id="GO:0042602">
    <property type="term" value="F:riboflavin reductase (NADPH) activity"/>
    <property type="evidence" value="ECO:0007669"/>
    <property type="project" value="TreeGrafter"/>
</dbReference>
<sequence>MQNQFSAQELRRAFSCFATGVTVITGLNEDAQPVGITISSFNTVSLNPPLVLWSIGSQSDLCNCFRIGQKQLIHVLDINQKELALVFAKQLNKNSIQMEHRIEPSGLMRLANCLAYFECETVAVHEGGDHHIIVARVLSIEQDSDRHPLLFAQSQFNQLALDPEGSIK</sequence>
<dbReference type="Gene3D" id="2.30.110.10">
    <property type="entry name" value="Electron Transport, Fmn-binding Protein, Chain A"/>
    <property type="match status" value="1"/>
</dbReference>
<reference evidence="4" key="1">
    <citation type="submission" date="2022-06" db="EMBL/GenBank/DDBJ databases">
        <title>New Polynucleobacter species.</title>
        <authorList>
            <person name="Hahn M.W."/>
        </authorList>
    </citation>
    <scope>NUCLEOTIDE SEQUENCE</scope>
    <source>
        <strain evidence="4">UK-FUSCHL-C3</strain>
    </source>
</reference>
<gene>
    <name evidence="4" type="ORF">NKE59_09275</name>
</gene>
<evidence type="ECO:0000256" key="2">
    <source>
        <dbReference type="ARBA" id="ARBA00023002"/>
    </source>
</evidence>
<comment type="similarity">
    <text evidence="1">Belongs to the non-flavoprotein flavin reductase family.</text>
</comment>
<evidence type="ECO:0000259" key="3">
    <source>
        <dbReference type="SMART" id="SM00903"/>
    </source>
</evidence>
<keyword evidence="2" id="KW-0560">Oxidoreductase</keyword>
<dbReference type="InterPro" id="IPR012349">
    <property type="entry name" value="Split_barrel_FMN-bd"/>
</dbReference>
<proteinExistence type="inferred from homology"/>
<dbReference type="EMBL" id="CP099959">
    <property type="protein sequence ID" value="XCC57656.1"/>
    <property type="molecule type" value="Genomic_DNA"/>
</dbReference>
<feature type="domain" description="Flavin reductase like" evidence="3">
    <location>
        <begin position="14"/>
        <end position="158"/>
    </location>
</feature>
<evidence type="ECO:0000313" key="4">
    <source>
        <dbReference type="EMBL" id="XCC57656.1"/>
    </source>
</evidence>
<dbReference type="AlphaFoldDB" id="A0AAU8A1X3"/>
<dbReference type="Pfam" id="PF01613">
    <property type="entry name" value="Flavin_Reduct"/>
    <property type="match status" value="1"/>
</dbReference>
<dbReference type="InterPro" id="IPR002563">
    <property type="entry name" value="Flavin_Rdtase-like_dom"/>
</dbReference>
<dbReference type="SMART" id="SM00903">
    <property type="entry name" value="Flavin_Reduct"/>
    <property type="match status" value="1"/>
</dbReference>
<organism evidence="4">
    <name type="scientific">Polynucleobacter sp. UK-FUSCHL-C3</name>
    <dbReference type="NCBI Taxonomy" id="2955208"/>
    <lineage>
        <taxon>Bacteria</taxon>
        <taxon>Pseudomonadati</taxon>
        <taxon>Pseudomonadota</taxon>
        <taxon>Betaproteobacteria</taxon>
        <taxon>Burkholderiales</taxon>
        <taxon>Burkholderiaceae</taxon>
        <taxon>Polynucleobacter</taxon>
    </lineage>
</organism>
<protein>
    <submittedName>
        <fullName evidence="4">Flavin reductase family protein</fullName>
    </submittedName>
</protein>
<dbReference type="SUPFAM" id="SSF50475">
    <property type="entry name" value="FMN-binding split barrel"/>
    <property type="match status" value="1"/>
</dbReference>
<dbReference type="PANTHER" id="PTHR30466">
    <property type="entry name" value="FLAVIN REDUCTASE"/>
    <property type="match status" value="1"/>
</dbReference>
<dbReference type="GO" id="GO:0010181">
    <property type="term" value="F:FMN binding"/>
    <property type="evidence" value="ECO:0007669"/>
    <property type="project" value="InterPro"/>
</dbReference>
<dbReference type="InterPro" id="IPR050268">
    <property type="entry name" value="NADH-dep_flavin_reductase"/>
</dbReference>
<name>A0AAU8A1X3_9BURK</name>
<accession>A0AAU8A1X3</accession>
<dbReference type="PANTHER" id="PTHR30466:SF11">
    <property type="entry name" value="FLAVIN-DEPENDENT MONOOXYGENASE, REDUCTASE SUBUNIT HSAB"/>
    <property type="match status" value="1"/>
</dbReference>